<dbReference type="RefSeq" id="WP_024566292.1">
    <property type="nucleotide sequence ID" value="NZ_CP007547.1"/>
</dbReference>
<name>A0A077EHM4_9FLAO</name>
<sequence length="399" mass="46434">MTQIENYKIILQEIFEIEIIFTNPDIENNCIGALFKDEESIPFRSNFIERLKRLREHFKDNENILIEIINTAKKIGQTTGYKWAGPYSELVALDYWIQFPDLLHIKFPDKGDVNTFADSIAKQIGQKEVDLDISLELSSKKIYTDVKCLIPTHMELVDQIIDKVKSKTKKKDYLIGIDNLFDVDYLRTKSDFITEFKAGTLINKLAESIDKSERLYTHTLLSGEQATFRISHSKTGIGTLLSTMREIDVYKLASDYKYKILDYYNKLLINEPSLITLVINPWFNPELNIPNKEFISTFLRSLSRRVFIELTKDNTDMETIFPDLIGKNIKISDIAKKITGIIFIKDNSIMESGTDLYDTYIYLNPNATNKKLRGSDFSILEWTPEIKQPYIDDFYYDNY</sequence>
<protein>
    <submittedName>
        <fullName evidence="1">Uncharacterized protein</fullName>
    </submittedName>
</protein>
<gene>
    <name evidence="1" type="ORF">BD94_3187</name>
</gene>
<proteinExistence type="predicted"/>
<dbReference type="Proteomes" id="UP000028933">
    <property type="component" value="Chromosome"/>
</dbReference>
<dbReference type="EMBL" id="CP007547">
    <property type="protein sequence ID" value="AIL46962.1"/>
    <property type="molecule type" value="Genomic_DNA"/>
</dbReference>
<accession>A0A077EHM4</accession>
<organism evidence="1 2">
    <name type="scientific">Elizabethkingia anophelis NUHP1</name>
    <dbReference type="NCBI Taxonomy" id="1338011"/>
    <lineage>
        <taxon>Bacteria</taxon>
        <taxon>Pseudomonadati</taxon>
        <taxon>Bacteroidota</taxon>
        <taxon>Flavobacteriia</taxon>
        <taxon>Flavobacteriales</taxon>
        <taxon>Weeksellaceae</taxon>
        <taxon>Elizabethkingia</taxon>
    </lineage>
</organism>
<evidence type="ECO:0000313" key="2">
    <source>
        <dbReference type="Proteomes" id="UP000028933"/>
    </source>
</evidence>
<dbReference type="KEGG" id="eao:BD94_3187"/>
<reference evidence="1 2" key="1">
    <citation type="journal article" date="2013" name="Lancet">
        <title>First case of E anophelis outbreak in an intensive-care unit.</title>
        <authorList>
            <person name="Teo J."/>
            <person name="Tan S.Y."/>
            <person name="Tay M."/>
            <person name="Ding Y."/>
            <person name="Kjelleberg S."/>
            <person name="Givskov M."/>
            <person name="Lin R.T."/>
            <person name="Yang L."/>
        </authorList>
    </citation>
    <scope>NUCLEOTIDE SEQUENCE [LARGE SCALE GENOMIC DNA]</scope>
    <source>
        <strain evidence="1 2">NUHP1</strain>
    </source>
</reference>
<dbReference type="AlphaFoldDB" id="A0A077EHM4"/>
<dbReference type="HOGENOM" id="CLU_694326_0_0_10"/>
<evidence type="ECO:0000313" key="1">
    <source>
        <dbReference type="EMBL" id="AIL46962.1"/>
    </source>
</evidence>